<gene>
    <name evidence="1" type="ORF">GSTENG00005480001</name>
</gene>
<evidence type="ECO:0000313" key="1">
    <source>
        <dbReference type="EMBL" id="CAF90985.1"/>
    </source>
</evidence>
<organism evidence="1">
    <name type="scientific">Tetraodon nigroviridis</name>
    <name type="common">Spotted green pufferfish</name>
    <name type="synonym">Chelonodon nigroviridis</name>
    <dbReference type="NCBI Taxonomy" id="99883"/>
    <lineage>
        <taxon>Eukaryota</taxon>
        <taxon>Metazoa</taxon>
        <taxon>Chordata</taxon>
        <taxon>Craniata</taxon>
        <taxon>Vertebrata</taxon>
        <taxon>Euteleostomi</taxon>
        <taxon>Actinopterygii</taxon>
        <taxon>Neopterygii</taxon>
        <taxon>Teleostei</taxon>
        <taxon>Neoteleostei</taxon>
        <taxon>Acanthomorphata</taxon>
        <taxon>Eupercaria</taxon>
        <taxon>Tetraodontiformes</taxon>
        <taxon>Tetradontoidea</taxon>
        <taxon>Tetraodontidae</taxon>
        <taxon>Tetraodon</taxon>
    </lineage>
</organism>
<dbReference type="EMBL" id="CAAE01007940">
    <property type="protein sequence ID" value="CAF90985.1"/>
    <property type="molecule type" value="Genomic_DNA"/>
</dbReference>
<dbReference type="KEGG" id="tng:GSTEN00005480G001"/>
<reference evidence="1" key="1">
    <citation type="journal article" date="2004" name="Nature">
        <title>Genome duplication in the teleost fish Tetraodon nigroviridis reveals the early vertebrate proto-karyotype.</title>
        <authorList>
            <person name="Jaillon O."/>
            <person name="Aury J.-M."/>
            <person name="Brunet F."/>
            <person name="Petit J.-L."/>
            <person name="Stange-Thomann N."/>
            <person name="Mauceli E."/>
            <person name="Bouneau L."/>
            <person name="Fischer C."/>
            <person name="Ozouf-Costaz C."/>
            <person name="Bernot A."/>
            <person name="Nicaud S."/>
            <person name="Jaffe D."/>
            <person name="Fisher S."/>
            <person name="Lutfalla G."/>
            <person name="Dossat C."/>
            <person name="Segurens B."/>
            <person name="Dasilva C."/>
            <person name="Salanoubat M."/>
            <person name="Levy M."/>
            <person name="Boudet N."/>
            <person name="Castellano S."/>
            <person name="Anthouard V."/>
            <person name="Jubin C."/>
            <person name="Castelli V."/>
            <person name="Katinka M."/>
            <person name="Vacherie B."/>
            <person name="Biemont C."/>
            <person name="Skalli Z."/>
            <person name="Cattolico L."/>
            <person name="Poulain J."/>
            <person name="De Berardinis V."/>
            <person name="Cruaud C."/>
            <person name="Duprat S."/>
            <person name="Brottier P."/>
            <person name="Coutanceau J.-P."/>
            <person name="Gouzy J."/>
            <person name="Parra G."/>
            <person name="Lardier G."/>
            <person name="Chapple C."/>
            <person name="McKernan K.J."/>
            <person name="McEwan P."/>
            <person name="Bosak S."/>
            <person name="Kellis M."/>
            <person name="Volff J.-N."/>
            <person name="Guigo R."/>
            <person name="Zody M.C."/>
            <person name="Mesirov J."/>
            <person name="Lindblad-Toh K."/>
            <person name="Birren B."/>
            <person name="Nusbaum C."/>
            <person name="Kahn D."/>
            <person name="Robinson-Rechavi M."/>
            <person name="Laudet V."/>
            <person name="Schachter V."/>
            <person name="Quetier F."/>
            <person name="Saurin W."/>
            <person name="Scarpelli C."/>
            <person name="Wincker P."/>
            <person name="Lander E.S."/>
            <person name="Weissenbach J."/>
            <person name="Roest Crollius H."/>
        </authorList>
    </citation>
    <scope>NUCLEOTIDE SEQUENCE [LARGE SCALE GENOMIC DNA]</scope>
</reference>
<dbReference type="AlphaFoldDB" id="Q4T7Z7"/>
<sequence length="26" mass="2952">NQITIRAAGLERENSALRQEVADLRK</sequence>
<feature type="non-terminal residue" evidence="1">
    <location>
        <position position="1"/>
    </location>
</feature>
<accession>Q4T7Z7</accession>
<protein>
    <submittedName>
        <fullName evidence="1">Chromosome 2 SCAF7940, whole genome shotgun sequence</fullName>
    </submittedName>
</protein>
<proteinExistence type="predicted"/>
<feature type="non-terminal residue" evidence="1">
    <location>
        <position position="26"/>
    </location>
</feature>
<name>Q4T7Z7_TETNG</name>
<reference evidence="1" key="2">
    <citation type="submission" date="2004-02" db="EMBL/GenBank/DDBJ databases">
        <authorList>
            <consortium name="Genoscope"/>
            <consortium name="Whitehead Institute Centre for Genome Research"/>
        </authorList>
    </citation>
    <scope>NUCLEOTIDE SEQUENCE</scope>
</reference>